<dbReference type="EMBL" id="BARW01022634">
    <property type="protein sequence ID" value="GAI88231.1"/>
    <property type="molecule type" value="Genomic_DNA"/>
</dbReference>
<name>X1TA14_9ZZZZ</name>
<evidence type="ECO:0000313" key="1">
    <source>
        <dbReference type="EMBL" id="GAI88231.1"/>
    </source>
</evidence>
<dbReference type="AlphaFoldDB" id="X1TA14"/>
<sequence length="46" mass="5376">VYKVKVQFAHPDKGGDPERFKRVQKAYDYLKKVKGPKGEERLRSKA</sequence>
<feature type="non-terminal residue" evidence="1">
    <location>
        <position position="1"/>
    </location>
</feature>
<accession>X1TA14</accession>
<gene>
    <name evidence="1" type="ORF">S12H4_37718</name>
</gene>
<reference evidence="1" key="1">
    <citation type="journal article" date="2014" name="Front. Microbiol.">
        <title>High frequency of phylogenetically diverse reductive dehalogenase-homologous genes in deep subseafloor sedimentary metagenomes.</title>
        <authorList>
            <person name="Kawai M."/>
            <person name="Futagami T."/>
            <person name="Toyoda A."/>
            <person name="Takaki Y."/>
            <person name="Nishi S."/>
            <person name="Hori S."/>
            <person name="Arai W."/>
            <person name="Tsubouchi T."/>
            <person name="Morono Y."/>
            <person name="Uchiyama I."/>
            <person name="Ito T."/>
            <person name="Fujiyama A."/>
            <person name="Inagaki F."/>
            <person name="Takami H."/>
        </authorList>
    </citation>
    <scope>NUCLEOTIDE SEQUENCE</scope>
    <source>
        <strain evidence="1">Expedition CK06-06</strain>
    </source>
</reference>
<dbReference type="InterPro" id="IPR036869">
    <property type="entry name" value="J_dom_sf"/>
</dbReference>
<evidence type="ECO:0008006" key="2">
    <source>
        <dbReference type="Google" id="ProtNLM"/>
    </source>
</evidence>
<dbReference type="SUPFAM" id="SSF46565">
    <property type="entry name" value="Chaperone J-domain"/>
    <property type="match status" value="1"/>
</dbReference>
<dbReference type="Gene3D" id="1.10.287.110">
    <property type="entry name" value="DnaJ domain"/>
    <property type="match status" value="1"/>
</dbReference>
<protein>
    <recommendedName>
        <fullName evidence="2">J domain-containing protein</fullName>
    </recommendedName>
</protein>
<proteinExistence type="predicted"/>
<organism evidence="1">
    <name type="scientific">marine sediment metagenome</name>
    <dbReference type="NCBI Taxonomy" id="412755"/>
    <lineage>
        <taxon>unclassified sequences</taxon>
        <taxon>metagenomes</taxon>
        <taxon>ecological metagenomes</taxon>
    </lineage>
</organism>
<comment type="caution">
    <text evidence="1">The sequence shown here is derived from an EMBL/GenBank/DDBJ whole genome shotgun (WGS) entry which is preliminary data.</text>
</comment>